<dbReference type="PANTHER" id="PTHR43811:SF19">
    <property type="entry name" value="39 KDA FK506-BINDING NUCLEAR PROTEIN"/>
    <property type="match status" value="1"/>
</dbReference>
<dbReference type="FunFam" id="3.10.50.40:FF:000006">
    <property type="entry name" value="Peptidyl-prolyl cis-trans isomerase"/>
    <property type="match status" value="1"/>
</dbReference>
<sequence>MNQNELQITDIEVGTGKEAVKGALLFVQYEGFLEDGTKFDSSIDRGRPFQFVIGTGRVIKGWDQGVMGMKVGGKRKLFVPAYLAYGERQVGAIIKPNSNLLFTVELLEVRTRDD</sequence>
<dbReference type="PROSITE" id="PS50059">
    <property type="entry name" value="FKBP_PPIASE"/>
    <property type="match status" value="1"/>
</dbReference>
<proteinExistence type="inferred from homology"/>
<dbReference type="GO" id="GO:0003755">
    <property type="term" value="F:peptidyl-prolyl cis-trans isomerase activity"/>
    <property type="evidence" value="ECO:0007669"/>
    <property type="project" value="UniProtKB-UniRule"/>
</dbReference>
<feature type="domain" description="PPIase FKBP-type" evidence="7">
    <location>
        <begin position="22"/>
        <end position="110"/>
    </location>
</feature>
<evidence type="ECO:0000256" key="2">
    <source>
        <dbReference type="ARBA" id="ARBA00006577"/>
    </source>
</evidence>
<gene>
    <name evidence="8" type="ORF">SOO65_16680</name>
</gene>
<organism evidence="8 9">
    <name type="scientific">Peredibacter starrii</name>
    <dbReference type="NCBI Taxonomy" id="28202"/>
    <lineage>
        <taxon>Bacteria</taxon>
        <taxon>Pseudomonadati</taxon>
        <taxon>Bdellovibrionota</taxon>
        <taxon>Bacteriovoracia</taxon>
        <taxon>Bacteriovoracales</taxon>
        <taxon>Bacteriovoracaceae</taxon>
        <taxon>Peredibacter</taxon>
    </lineage>
</organism>
<dbReference type="Proteomes" id="UP001324634">
    <property type="component" value="Chromosome"/>
</dbReference>
<accession>A0AAX4HM10</accession>
<dbReference type="RefSeq" id="WP_321392936.1">
    <property type="nucleotide sequence ID" value="NZ_CP139487.1"/>
</dbReference>
<dbReference type="EMBL" id="CP139487">
    <property type="protein sequence ID" value="WPU64332.1"/>
    <property type="molecule type" value="Genomic_DNA"/>
</dbReference>
<keyword evidence="3 5" id="KW-0697">Rotamase</keyword>
<comment type="catalytic activity">
    <reaction evidence="1 5 6">
        <text>[protein]-peptidylproline (omega=180) = [protein]-peptidylproline (omega=0)</text>
        <dbReference type="Rhea" id="RHEA:16237"/>
        <dbReference type="Rhea" id="RHEA-COMP:10747"/>
        <dbReference type="Rhea" id="RHEA-COMP:10748"/>
        <dbReference type="ChEBI" id="CHEBI:83833"/>
        <dbReference type="ChEBI" id="CHEBI:83834"/>
        <dbReference type="EC" id="5.2.1.8"/>
    </reaction>
</comment>
<dbReference type="EC" id="5.2.1.8" evidence="6"/>
<dbReference type="PANTHER" id="PTHR43811">
    <property type="entry name" value="FKBP-TYPE PEPTIDYL-PROLYL CIS-TRANS ISOMERASE FKPA"/>
    <property type="match status" value="1"/>
</dbReference>
<dbReference type="SUPFAM" id="SSF54534">
    <property type="entry name" value="FKBP-like"/>
    <property type="match status" value="1"/>
</dbReference>
<reference evidence="8 9" key="1">
    <citation type="submission" date="2023-11" db="EMBL/GenBank/DDBJ databases">
        <title>Peredibacter starrii A3.12.</title>
        <authorList>
            <person name="Mitchell R.J."/>
        </authorList>
    </citation>
    <scope>NUCLEOTIDE SEQUENCE [LARGE SCALE GENOMIC DNA]</scope>
    <source>
        <strain evidence="8 9">A3.12</strain>
    </source>
</reference>
<dbReference type="InterPro" id="IPR001179">
    <property type="entry name" value="PPIase_FKBP_dom"/>
</dbReference>
<dbReference type="Pfam" id="PF00254">
    <property type="entry name" value="FKBP_C"/>
    <property type="match status" value="1"/>
</dbReference>
<evidence type="ECO:0000259" key="7">
    <source>
        <dbReference type="PROSITE" id="PS50059"/>
    </source>
</evidence>
<dbReference type="AlphaFoldDB" id="A0AAX4HM10"/>
<name>A0AAX4HM10_9BACT</name>
<evidence type="ECO:0000256" key="3">
    <source>
        <dbReference type="ARBA" id="ARBA00023110"/>
    </source>
</evidence>
<dbReference type="InterPro" id="IPR046357">
    <property type="entry name" value="PPIase_dom_sf"/>
</dbReference>
<evidence type="ECO:0000256" key="6">
    <source>
        <dbReference type="RuleBase" id="RU003915"/>
    </source>
</evidence>
<evidence type="ECO:0000256" key="5">
    <source>
        <dbReference type="PROSITE-ProRule" id="PRU00277"/>
    </source>
</evidence>
<evidence type="ECO:0000313" key="8">
    <source>
        <dbReference type="EMBL" id="WPU64332.1"/>
    </source>
</evidence>
<protein>
    <recommendedName>
        <fullName evidence="6">Peptidyl-prolyl cis-trans isomerase</fullName>
        <ecNumber evidence="6">5.2.1.8</ecNumber>
    </recommendedName>
</protein>
<evidence type="ECO:0000256" key="4">
    <source>
        <dbReference type="ARBA" id="ARBA00023235"/>
    </source>
</evidence>
<keyword evidence="9" id="KW-1185">Reference proteome</keyword>
<comment type="similarity">
    <text evidence="2 6">Belongs to the FKBP-type PPIase family.</text>
</comment>
<evidence type="ECO:0000313" key="9">
    <source>
        <dbReference type="Proteomes" id="UP001324634"/>
    </source>
</evidence>
<evidence type="ECO:0000256" key="1">
    <source>
        <dbReference type="ARBA" id="ARBA00000971"/>
    </source>
</evidence>
<dbReference type="KEGG" id="psti:SOO65_16680"/>
<keyword evidence="4 5" id="KW-0413">Isomerase</keyword>
<dbReference type="Gene3D" id="3.10.50.40">
    <property type="match status" value="1"/>
</dbReference>